<dbReference type="Proteomes" id="UP000244450">
    <property type="component" value="Unassembled WGS sequence"/>
</dbReference>
<reference evidence="2 3" key="1">
    <citation type="submission" date="2018-04" db="EMBL/GenBank/DDBJ databases">
        <title>Chitinophaga fuyangensis sp. nov., isolated from soil in a chemical factory.</title>
        <authorList>
            <person name="Chen K."/>
        </authorList>
    </citation>
    <scope>NUCLEOTIDE SEQUENCE [LARGE SCALE GENOMIC DNA]</scope>
    <source>
        <strain evidence="2 3">LY-1</strain>
    </source>
</reference>
<dbReference type="Pfam" id="PF13858">
    <property type="entry name" value="DUF4199"/>
    <property type="match status" value="1"/>
</dbReference>
<dbReference type="EMBL" id="QCYK01000002">
    <property type="protein sequence ID" value="PUZ26047.1"/>
    <property type="molecule type" value="Genomic_DNA"/>
</dbReference>
<dbReference type="OrthoDB" id="660361at2"/>
<keyword evidence="1" id="KW-0812">Transmembrane</keyword>
<feature type="transmembrane region" description="Helical" evidence="1">
    <location>
        <begin position="12"/>
        <end position="31"/>
    </location>
</feature>
<feature type="transmembrane region" description="Helical" evidence="1">
    <location>
        <begin position="37"/>
        <end position="60"/>
    </location>
</feature>
<feature type="transmembrane region" description="Helical" evidence="1">
    <location>
        <begin position="72"/>
        <end position="95"/>
    </location>
</feature>
<protein>
    <recommendedName>
        <fullName evidence="4">DUF4199 domain-containing protein</fullName>
    </recommendedName>
</protein>
<dbReference type="InterPro" id="IPR025250">
    <property type="entry name" value="DUF4199"/>
</dbReference>
<evidence type="ECO:0000313" key="3">
    <source>
        <dbReference type="Proteomes" id="UP000244450"/>
    </source>
</evidence>
<accession>A0A2T7BIE0</accession>
<dbReference type="RefSeq" id="WP_108687884.1">
    <property type="nucleotide sequence ID" value="NZ_QCYK01000002.1"/>
</dbReference>
<feature type="transmembrane region" description="Helical" evidence="1">
    <location>
        <begin position="147"/>
        <end position="169"/>
    </location>
</feature>
<keyword evidence="1" id="KW-0472">Membrane</keyword>
<comment type="caution">
    <text evidence="2">The sequence shown here is derived from an EMBL/GenBank/DDBJ whole genome shotgun (WGS) entry which is preliminary data.</text>
</comment>
<proteinExistence type="predicted"/>
<gene>
    <name evidence="2" type="ORF">DCC81_17550</name>
</gene>
<evidence type="ECO:0000313" key="2">
    <source>
        <dbReference type="EMBL" id="PUZ26047.1"/>
    </source>
</evidence>
<keyword evidence="3" id="KW-1185">Reference proteome</keyword>
<keyword evidence="1" id="KW-1133">Transmembrane helix</keyword>
<organism evidence="2 3">
    <name type="scientific">Chitinophaga parva</name>
    <dbReference type="NCBI Taxonomy" id="2169414"/>
    <lineage>
        <taxon>Bacteria</taxon>
        <taxon>Pseudomonadati</taxon>
        <taxon>Bacteroidota</taxon>
        <taxon>Chitinophagia</taxon>
        <taxon>Chitinophagales</taxon>
        <taxon>Chitinophagaceae</taxon>
        <taxon>Chitinophaga</taxon>
    </lineage>
</organism>
<evidence type="ECO:0008006" key="4">
    <source>
        <dbReference type="Google" id="ProtNLM"/>
    </source>
</evidence>
<sequence>MNEKKTNPGLTWGLVAGLLLILSHLGFYLSGGNGQFGLAYTLVSVLIILACMVTAVLLTRRHLGGYADARPLLRQAAMTLVTALVLQAVYSYLYYNVIDTAAAVKEKQYVLDAYNRMVPMMGASPADVVKDRKEIAQLDFTQTPGQAVWKLCQYIIRYFVLVFLVAFIFRRKAPVTPNN</sequence>
<name>A0A2T7BIE0_9BACT</name>
<dbReference type="AlphaFoldDB" id="A0A2T7BIE0"/>
<evidence type="ECO:0000256" key="1">
    <source>
        <dbReference type="SAM" id="Phobius"/>
    </source>
</evidence>